<evidence type="ECO:0000313" key="1">
    <source>
        <dbReference type="EMBL" id="KAI4320062.1"/>
    </source>
</evidence>
<reference evidence="2" key="1">
    <citation type="journal article" date="2023" name="Front. Plant Sci.">
        <title>Chromosomal-level genome assembly of Melastoma candidum provides insights into trichome evolution.</title>
        <authorList>
            <person name="Zhong Y."/>
            <person name="Wu W."/>
            <person name="Sun C."/>
            <person name="Zou P."/>
            <person name="Liu Y."/>
            <person name="Dai S."/>
            <person name="Zhou R."/>
        </authorList>
    </citation>
    <scope>NUCLEOTIDE SEQUENCE [LARGE SCALE GENOMIC DNA]</scope>
</reference>
<accession>A0ACB9M776</accession>
<organism evidence="1 2">
    <name type="scientific">Melastoma candidum</name>
    <dbReference type="NCBI Taxonomy" id="119954"/>
    <lineage>
        <taxon>Eukaryota</taxon>
        <taxon>Viridiplantae</taxon>
        <taxon>Streptophyta</taxon>
        <taxon>Embryophyta</taxon>
        <taxon>Tracheophyta</taxon>
        <taxon>Spermatophyta</taxon>
        <taxon>Magnoliopsida</taxon>
        <taxon>eudicotyledons</taxon>
        <taxon>Gunneridae</taxon>
        <taxon>Pentapetalae</taxon>
        <taxon>rosids</taxon>
        <taxon>malvids</taxon>
        <taxon>Myrtales</taxon>
        <taxon>Melastomataceae</taxon>
        <taxon>Melastomatoideae</taxon>
        <taxon>Melastomateae</taxon>
        <taxon>Melastoma</taxon>
    </lineage>
</organism>
<keyword evidence="2" id="KW-1185">Reference proteome</keyword>
<comment type="caution">
    <text evidence="1">The sequence shown here is derived from an EMBL/GenBank/DDBJ whole genome shotgun (WGS) entry which is preliminary data.</text>
</comment>
<evidence type="ECO:0000313" key="2">
    <source>
        <dbReference type="Proteomes" id="UP001057402"/>
    </source>
</evidence>
<dbReference type="Proteomes" id="UP001057402">
    <property type="component" value="Chromosome 10"/>
</dbReference>
<gene>
    <name evidence="1" type="ORF">MLD38_033581</name>
</gene>
<dbReference type="EMBL" id="CM042889">
    <property type="protein sequence ID" value="KAI4320062.1"/>
    <property type="molecule type" value="Genomic_DNA"/>
</dbReference>
<protein>
    <submittedName>
        <fullName evidence="1">Uncharacterized protein</fullName>
    </submittedName>
</protein>
<sequence>MDEGEVPIAVAKTRARQSPSIPFLWEERPGISKKDWHPGTSSFRLPAPPPAKLVASVPFMWEEEPGKPLSSFSVSTLPVTSPPPKHREGEEATQEEKLCKLNGDCFGYETEESFSSSINPIKSTSPHDHPSPHSGSPSSSDAVISRTSLEGPSFLEYLFPLYAPDSGFLGEARASNIKDDVSEIMGGHRVRHSKTLQDLIMLSRRRSIALKTAVTGIENPSLDCARRNAIWCCIYGIRGKMTS</sequence>
<proteinExistence type="predicted"/>
<name>A0ACB9M776_9MYRT</name>